<evidence type="ECO:0000256" key="11">
    <source>
        <dbReference type="SAM" id="Phobius"/>
    </source>
</evidence>
<dbReference type="SMART" id="SM00304">
    <property type="entry name" value="HAMP"/>
    <property type="match status" value="1"/>
</dbReference>
<keyword evidence="9" id="KW-0902">Two-component regulatory system</keyword>
<dbReference type="PROSITE" id="PS50109">
    <property type="entry name" value="HIS_KIN"/>
    <property type="match status" value="1"/>
</dbReference>
<evidence type="ECO:0000256" key="4">
    <source>
        <dbReference type="ARBA" id="ARBA00022553"/>
    </source>
</evidence>
<dbReference type="InterPro" id="IPR050428">
    <property type="entry name" value="TCS_sensor_his_kinase"/>
</dbReference>
<dbReference type="PRINTS" id="PR00344">
    <property type="entry name" value="BCTRLSENSOR"/>
</dbReference>
<keyword evidence="8 11" id="KW-1133">Transmembrane helix</keyword>
<evidence type="ECO:0000259" key="12">
    <source>
        <dbReference type="PROSITE" id="PS50109"/>
    </source>
</evidence>
<dbReference type="InterPro" id="IPR004358">
    <property type="entry name" value="Sig_transdc_His_kin-like_C"/>
</dbReference>
<keyword evidence="6 11" id="KW-0812">Transmembrane</keyword>
<keyword evidence="5" id="KW-0808">Transferase</keyword>
<evidence type="ECO:0000256" key="3">
    <source>
        <dbReference type="ARBA" id="ARBA00012438"/>
    </source>
</evidence>
<dbReference type="InterPro" id="IPR036097">
    <property type="entry name" value="HisK_dim/P_sf"/>
</dbReference>
<keyword evidence="7 14" id="KW-0418">Kinase</keyword>
<feature type="domain" description="Histidine kinase" evidence="12">
    <location>
        <begin position="238"/>
        <end position="438"/>
    </location>
</feature>
<comment type="subcellular location">
    <subcellularLocation>
        <location evidence="2">Cell membrane</location>
    </subcellularLocation>
</comment>
<comment type="caution">
    <text evidence="14">The sequence shown here is derived from an EMBL/GenBank/DDBJ whole genome shotgun (WGS) entry which is preliminary data.</text>
</comment>
<evidence type="ECO:0000313" key="15">
    <source>
        <dbReference type="Proteomes" id="UP001501842"/>
    </source>
</evidence>
<dbReference type="InterPro" id="IPR005467">
    <property type="entry name" value="His_kinase_dom"/>
</dbReference>
<evidence type="ECO:0000256" key="8">
    <source>
        <dbReference type="ARBA" id="ARBA00022989"/>
    </source>
</evidence>
<dbReference type="SUPFAM" id="SSF47384">
    <property type="entry name" value="Homodimeric domain of signal transducing histidine kinase"/>
    <property type="match status" value="1"/>
</dbReference>
<dbReference type="PROSITE" id="PS50885">
    <property type="entry name" value="HAMP"/>
    <property type="match status" value="1"/>
</dbReference>
<keyword evidence="15" id="KW-1185">Reference proteome</keyword>
<sequence length="447" mass="47975">MGLRPRSIRARGTLLATIVAAVLLCLLGVAASRLFRVLTYEEARGHATRTASKIVEDVRSGTSGPVIEPDPNAPVAQVFDANGKVIMSTPGAASRAPLSTVRPPPDARAATFKRCFPSGNCYVIQVIRASDAPDSSVVMVGSPLPRVLAGGLGDLFNALVVGTAIVLVGALSWVVIGRALRPVDRLRAQYEEIRAGDLSRRIPEPQGEDEISLLVRTINRTLDEREQALERQRQFASDASHELRTPIASLRANLEDALLHPDDTDFQEVAGASLRAADRLETIVDDLLLLARIGSGRESKEDIDLSAMLRSEVDSDVKAEIESGLHVHAVRTQLSRLFDNLLDNARRYGGGEIGLTARRHGGEVQVTVTDQGPGIPEQERERIFGRFTRLDTARSRDAGGTGLGLAISREVALAHGGSLGAEDTPKGARFVLRLPLSSGAQEPTADR</sequence>
<dbReference type="Gene3D" id="6.10.340.10">
    <property type="match status" value="1"/>
</dbReference>
<dbReference type="PANTHER" id="PTHR45436">
    <property type="entry name" value="SENSOR HISTIDINE KINASE YKOH"/>
    <property type="match status" value="1"/>
</dbReference>
<dbReference type="Gene3D" id="3.30.565.10">
    <property type="entry name" value="Histidine kinase-like ATPase, C-terminal domain"/>
    <property type="match status" value="1"/>
</dbReference>
<dbReference type="Pfam" id="PF00512">
    <property type="entry name" value="HisKA"/>
    <property type="match status" value="1"/>
</dbReference>
<keyword evidence="4" id="KW-0597">Phosphoprotein</keyword>
<dbReference type="Pfam" id="PF00672">
    <property type="entry name" value="HAMP"/>
    <property type="match status" value="1"/>
</dbReference>
<dbReference type="InterPro" id="IPR036890">
    <property type="entry name" value="HATPase_C_sf"/>
</dbReference>
<dbReference type="SUPFAM" id="SSF55874">
    <property type="entry name" value="ATPase domain of HSP90 chaperone/DNA topoisomerase II/histidine kinase"/>
    <property type="match status" value="1"/>
</dbReference>
<feature type="domain" description="HAMP" evidence="13">
    <location>
        <begin position="177"/>
        <end position="230"/>
    </location>
</feature>
<accession>A0ABN3TWV8</accession>
<evidence type="ECO:0000256" key="1">
    <source>
        <dbReference type="ARBA" id="ARBA00000085"/>
    </source>
</evidence>
<organism evidence="14 15">
    <name type="scientific">Actinocorallia aurantiaca</name>
    <dbReference type="NCBI Taxonomy" id="46204"/>
    <lineage>
        <taxon>Bacteria</taxon>
        <taxon>Bacillati</taxon>
        <taxon>Actinomycetota</taxon>
        <taxon>Actinomycetes</taxon>
        <taxon>Streptosporangiales</taxon>
        <taxon>Thermomonosporaceae</taxon>
        <taxon>Actinocorallia</taxon>
    </lineage>
</organism>
<evidence type="ECO:0000256" key="6">
    <source>
        <dbReference type="ARBA" id="ARBA00022692"/>
    </source>
</evidence>
<dbReference type="Pfam" id="PF02518">
    <property type="entry name" value="HATPase_c"/>
    <property type="match status" value="1"/>
</dbReference>
<dbReference type="GO" id="GO:0016301">
    <property type="term" value="F:kinase activity"/>
    <property type="evidence" value="ECO:0007669"/>
    <property type="project" value="UniProtKB-KW"/>
</dbReference>
<feature type="transmembrane region" description="Helical" evidence="11">
    <location>
        <begin position="155"/>
        <end position="176"/>
    </location>
</feature>
<dbReference type="InterPro" id="IPR003594">
    <property type="entry name" value="HATPase_dom"/>
</dbReference>
<dbReference type="PANTHER" id="PTHR45436:SF5">
    <property type="entry name" value="SENSOR HISTIDINE KINASE TRCS"/>
    <property type="match status" value="1"/>
</dbReference>
<evidence type="ECO:0000259" key="13">
    <source>
        <dbReference type="PROSITE" id="PS50885"/>
    </source>
</evidence>
<evidence type="ECO:0000313" key="14">
    <source>
        <dbReference type="EMBL" id="GAA2719774.1"/>
    </source>
</evidence>
<evidence type="ECO:0000256" key="5">
    <source>
        <dbReference type="ARBA" id="ARBA00022679"/>
    </source>
</evidence>
<dbReference type="SMART" id="SM00388">
    <property type="entry name" value="HisKA"/>
    <property type="match status" value="1"/>
</dbReference>
<gene>
    <name evidence="14" type="ORF">GCM10010439_06210</name>
</gene>
<dbReference type="EMBL" id="BAAATZ010000003">
    <property type="protein sequence ID" value="GAA2719774.1"/>
    <property type="molecule type" value="Genomic_DNA"/>
</dbReference>
<dbReference type="InterPro" id="IPR003661">
    <property type="entry name" value="HisK_dim/P_dom"/>
</dbReference>
<keyword evidence="10 11" id="KW-0472">Membrane</keyword>
<protein>
    <recommendedName>
        <fullName evidence="3">histidine kinase</fullName>
        <ecNumber evidence="3">2.7.13.3</ecNumber>
    </recommendedName>
</protein>
<dbReference type="EC" id="2.7.13.3" evidence="3"/>
<evidence type="ECO:0000256" key="2">
    <source>
        <dbReference type="ARBA" id="ARBA00004236"/>
    </source>
</evidence>
<dbReference type="SUPFAM" id="SSF158472">
    <property type="entry name" value="HAMP domain-like"/>
    <property type="match status" value="1"/>
</dbReference>
<dbReference type="Gene3D" id="1.10.287.130">
    <property type="match status" value="1"/>
</dbReference>
<dbReference type="CDD" id="cd00075">
    <property type="entry name" value="HATPase"/>
    <property type="match status" value="1"/>
</dbReference>
<evidence type="ECO:0000256" key="10">
    <source>
        <dbReference type="ARBA" id="ARBA00023136"/>
    </source>
</evidence>
<dbReference type="CDD" id="cd00082">
    <property type="entry name" value="HisKA"/>
    <property type="match status" value="1"/>
</dbReference>
<reference evidence="14 15" key="1">
    <citation type="journal article" date="2019" name="Int. J. Syst. Evol. Microbiol.">
        <title>The Global Catalogue of Microorganisms (GCM) 10K type strain sequencing project: providing services to taxonomists for standard genome sequencing and annotation.</title>
        <authorList>
            <consortium name="The Broad Institute Genomics Platform"/>
            <consortium name="The Broad Institute Genome Sequencing Center for Infectious Disease"/>
            <person name="Wu L."/>
            <person name="Ma J."/>
        </authorList>
    </citation>
    <scope>NUCLEOTIDE SEQUENCE [LARGE SCALE GENOMIC DNA]</scope>
    <source>
        <strain evidence="14 15">JCM 8201</strain>
    </source>
</reference>
<dbReference type="Proteomes" id="UP001501842">
    <property type="component" value="Unassembled WGS sequence"/>
</dbReference>
<name>A0ABN3TWV8_9ACTN</name>
<proteinExistence type="predicted"/>
<dbReference type="RefSeq" id="WP_344448562.1">
    <property type="nucleotide sequence ID" value="NZ_BAAATZ010000003.1"/>
</dbReference>
<dbReference type="SMART" id="SM00387">
    <property type="entry name" value="HATPase_c"/>
    <property type="match status" value="1"/>
</dbReference>
<evidence type="ECO:0000256" key="9">
    <source>
        <dbReference type="ARBA" id="ARBA00023012"/>
    </source>
</evidence>
<comment type="catalytic activity">
    <reaction evidence="1">
        <text>ATP + protein L-histidine = ADP + protein N-phospho-L-histidine.</text>
        <dbReference type="EC" id="2.7.13.3"/>
    </reaction>
</comment>
<dbReference type="CDD" id="cd06225">
    <property type="entry name" value="HAMP"/>
    <property type="match status" value="1"/>
</dbReference>
<dbReference type="InterPro" id="IPR003660">
    <property type="entry name" value="HAMP_dom"/>
</dbReference>
<evidence type="ECO:0000256" key="7">
    <source>
        <dbReference type="ARBA" id="ARBA00022777"/>
    </source>
</evidence>